<dbReference type="InterPro" id="IPR051448">
    <property type="entry name" value="CdaR-like_regulators"/>
</dbReference>
<dbReference type="Pfam" id="PF13556">
    <property type="entry name" value="HTH_30"/>
    <property type="match status" value="1"/>
</dbReference>
<reference evidence="4" key="1">
    <citation type="submission" date="2021-05" db="EMBL/GenBank/DDBJ databases">
        <title>Novel Bacillus species.</title>
        <authorList>
            <person name="Liu G."/>
        </authorList>
    </citation>
    <scope>NUCLEOTIDE SEQUENCE</scope>
    <source>
        <strain evidence="4">FJAT-50051</strain>
    </source>
</reference>
<evidence type="ECO:0000256" key="1">
    <source>
        <dbReference type="ARBA" id="ARBA00006754"/>
    </source>
</evidence>
<dbReference type="Pfam" id="PF17853">
    <property type="entry name" value="GGDEF_2"/>
    <property type="match status" value="1"/>
</dbReference>
<protein>
    <submittedName>
        <fullName evidence="4">PucR family transcriptional regulator</fullName>
    </submittedName>
</protein>
<sequence length="417" mass="48735">MEVNKLEGNRYDPFKAAFDSLDEFADMISQVLKCPITIEDANHRLLAYSTHDERTDPARISTIIGRRVPEKVINQLWKEGTIPALLKTKEPIRVKNMEDIGLGHRVAISIWKQDEVLGFIWALEIDRSLTNEDFTLLKNAADAVKNKLLQLQTRKNKKEERTQEFFWKLLTRHLNSSREIMEHFHFLQITPAKFFAVQVYKLPHNITTKEEQAISYLLKTTQRVKILLYAIDCNQLILLAAADYFENPIPELDQFARMFAAKLDDRFGIKEITPACSGIYEDYSKISKAYDEANAVLTVKDKFPKETKDIINYQKLGIYQLFDLLLEKRRNEEYENYSLKKLHEYDQKHNSNLLETLESFLNFDDNINDAAKDLNVHANTLAYRIKRISEIGDINFKDPNQKMMLYLDLKLNKYKGI</sequence>
<evidence type="ECO:0000259" key="3">
    <source>
        <dbReference type="Pfam" id="PF17853"/>
    </source>
</evidence>
<dbReference type="InterPro" id="IPR029016">
    <property type="entry name" value="GAF-like_dom_sf"/>
</dbReference>
<feature type="domain" description="CdaR GGDEF-like" evidence="3">
    <location>
        <begin position="176"/>
        <end position="299"/>
    </location>
</feature>
<dbReference type="PANTHER" id="PTHR33744">
    <property type="entry name" value="CARBOHYDRATE DIACID REGULATOR"/>
    <property type="match status" value="1"/>
</dbReference>
<evidence type="ECO:0000313" key="4">
    <source>
        <dbReference type="EMBL" id="MBS4181246.1"/>
    </source>
</evidence>
<gene>
    <name evidence="4" type="ORF">KHB02_07505</name>
</gene>
<proteinExistence type="inferred from homology"/>
<dbReference type="EMBL" id="JAGYPE010000001">
    <property type="protein sequence ID" value="MBS4181246.1"/>
    <property type="molecule type" value="Genomic_DNA"/>
</dbReference>
<comment type="caution">
    <text evidence="4">The sequence shown here is derived from an EMBL/GenBank/DDBJ whole genome shotgun (WGS) entry which is preliminary data.</text>
</comment>
<dbReference type="InterPro" id="IPR042070">
    <property type="entry name" value="PucR_C-HTH_sf"/>
</dbReference>
<dbReference type="PANTHER" id="PTHR33744:SF1">
    <property type="entry name" value="DNA-BINDING TRANSCRIPTIONAL ACTIVATOR ADER"/>
    <property type="match status" value="1"/>
</dbReference>
<comment type="similarity">
    <text evidence="1">Belongs to the CdaR family.</text>
</comment>
<accession>A0A942SWY0</accession>
<evidence type="ECO:0000259" key="2">
    <source>
        <dbReference type="Pfam" id="PF13556"/>
    </source>
</evidence>
<feature type="domain" description="PucR C-terminal helix-turn-helix" evidence="2">
    <location>
        <begin position="353"/>
        <end position="410"/>
    </location>
</feature>
<name>A0A942SWY0_9BACI</name>
<dbReference type="Gene3D" id="3.30.450.40">
    <property type="match status" value="1"/>
</dbReference>
<dbReference type="InterPro" id="IPR025736">
    <property type="entry name" value="PucR_C-HTH_dom"/>
</dbReference>
<dbReference type="AlphaFoldDB" id="A0A942SWY0"/>
<organism evidence="4">
    <name type="scientific">Neobacillus citreus</name>
    <dbReference type="NCBI Taxonomy" id="2833578"/>
    <lineage>
        <taxon>Bacteria</taxon>
        <taxon>Bacillati</taxon>
        <taxon>Bacillota</taxon>
        <taxon>Bacilli</taxon>
        <taxon>Bacillales</taxon>
        <taxon>Bacillaceae</taxon>
        <taxon>Neobacillus</taxon>
    </lineage>
</organism>
<dbReference type="Gene3D" id="1.10.10.2840">
    <property type="entry name" value="PucR C-terminal helix-turn-helix domain"/>
    <property type="match status" value="1"/>
</dbReference>
<dbReference type="InterPro" id="IPR041522">
    <property type="entry name" value="CdaR_GGDEF"/>
</dbReference>